<keyword evidence="3" id="KW-1185">Reference proteome</keyword>
<comment type="caution">
    <text evidence="2">The sequence shown here is derived from an EMBL/GenBank/DDBJ whole genome shotgun (WGS) entry which is preliminary data.</text>
</comment>
<organism evidence="2 3">
    <name type="scientific">Danionella cerebrum</name>
    <dbReference type="NCBI Taxonomy" id="2873325"/>
    <lineage>
        <taxon>Eukaryota</taxon>
        <taxon>Metazoa</taxon>
        <taxon>Chordata</taxon>
        <taxon>Craniata</taxon>
        <taxon>Vertebrata</taxon>
        <taxon>Euteleostomi</taxon>
        <taxon>Actinopterygii</taxon>
        <taxon>Neopterygii</taxon>
        <taxon>Teleostei</taxon>
        <taxon>Ostariophysi</taxon>
        <taxon>Cypriniformes</taxon>
        <taxon>Danionidae</taxon>
        <taxon>Danioninae</taxon>
        <taxon>Danionella</taxon>
    </lineage>
</organism>
<sequence>MGKWVSKESETESSDEIKAWRVTPWGEKEALVTKLKGFQLETPNVTQMKILVIGEIGAGKSSFINSINSVFQKRITNEAIVNKTTDSKTCTKIYKTYYIKHEQSHLPFVLSDTMGLESGNMCGVLPEDILKVMEGYIKERYRFRANAPISPDDDQYRSVPSLQDQTFCLVYVIAADRFSLEDAVFDKMKDIKNKACELEIPQVVILTRVDEACPLVHKSLKKIYNSKKIKEKMEMCSERLGVTVSNIFPVKCYHEEIDTQNDVDVLLLRAFLQIVHIANDALKMRFPHKHPKCKKISMGNSMGQRESKEPEFEDEWRQMPWGEKETLEQDLQDYTLCNPGLESINILLVGPAGAGKSSFINSVVSAFQGRITTGAFANSIQNQNCSFTKAFNPTSMVCTEDEEQKSSPDSQGKTFCLVYVMPADKISLMDASLLNKFNQIRLKSSDMGIPQAIILTRVDEICPLVKKDLRKIYTSKKIKEKIQMCSNLVGVPMSHIYPVKNYHEEIDTNNDADVMILRAFTHLVQIASLEVKFLKKTYQEVKKWEVQNQNQSKGMELKTHLEKFVPSNPDIKVIKILLVGAVGAGKSSFINSVISVFKGRIVPDALCSTTFGSSSFSRRLTGYRIRNKDGNLPYELYDVRGLEAAALRGCIPEDIISTLQGHVKEGYKFKKATPHGSSDERAQGSPPLSDQAFCLVYIIDANTVNLSDPTLIEKLKSIRQNISDKVLTVGIPQVIVLANVDEASELVKKDLRKVYKSKTIKNKIDLCHNCLGVPLTSIFPVKNYHDEIETNADIECQKDEFQNGRYKLKTSGRDLQNLKSKLENVTPSRPEVKQIQVLIAGQIGAGKSSFINTICSTFKGRIVSRAQVNSADVGHSFTQNLKGFTIRSQKKELPIVLKDIMGLEPEKLAGAQPDDIISTLYGHVKDGYEFDPKHALSSENQHYTKDPSLSDQCFCLVYIIDANTLEFVNDKVLEKMNDIRNKIRSKGIPQVIVMTKVDEVCPLVNKDLNFVYRSKKIKEKMELCSAKMGLPLMNIFPVKNYHIEVETNDVVDYLQLMALQQILNLADDRMLDDTAYTEKNINPSSKPVIPFSGSPGSAGPNHQRTFEVKQGYNWDGLPIQHRQTTYRCTLFGEEKRFLKVVNQ</sequence>
<accession>A0A553NG24</accession>
<evidence type="ECO:0000313" key="2">
    <source>
        <dbReference type="EMBL" id="TRY64404.1"/>
    </source>
</evidence>
<dbReference type="STRING" id="623744.A0A553NG24"/>
<dbReference type="EMBL" id="SRMA01026995">
    <property type="protein sequence ID" value="TRY64404.1"/>
    <property type="molecule type" value="Genomic_DNA"/>
</dbReference>
<dbReference type="AlphaFoldDB" id="A0A553NG24"/>
<feature type="region of interest" description="Disordered" evidence="1">
    <location>
        <begin position="295"/>
        <end position="315"/>
    </location>
</feature>
<dbReference type="GO" id="GO:0005525">
    <property type="term" value="F:GTP binding"/>
    <property type="evidence" value="ECO:0007669"/>
    <property type="project" value="UniProtKB-KW"/>
</dbReference>
<evidence type="ECO:0000256" key="1">
    <source>
        <dbReference type="SAM" id="MobiDB-lite"/>
    </source>
</evidence>
<dbReference type="Gene3D" id="3.40.50.300">
    <property type="entry name" value="P-loop containing nucleotide triphosphate hydrolases"/>
    <property type="match status" value="4"/>
</dbReference>
<dbReference type="Proteomes" id="UP000316079">
    <property type="component" value="Unassembled WGS sequence"/>
</dbReference>
<dbReference type="PANTHER" id="PTHR14241">
    <property type="entry name" value="INTERFERON-INDUCED PROTEIN 44"/>
    <property type="match status" value="1"/>
</dbReference>
<evidence type="ECO:0008006" key="4">
    <source>
        <dbReference type="Google" id="ProtNLM"/>
    </source>
</evidence>
<proteinExistence type="predicted"/>
<gene>
    <name evidence="2" type="ORF">DNTS_017100</name>
</gene>
<dbReference type="OrthoDB" id="25620at2759"/>
<name>A0A553NG24_9TELE</name>
<dbReference type="CDD" id="cd00882">
    <property type="entry name" value="Ras_like_GTPase"/>
    <property type="match status" value="2"/>
</dbReference>
<reference evidence="2 3" key="1">
    <citation type="journal article" date="2019" name="Sci. Data">
        <title>Hybrid genome assembly and annotation of Danionella translucida.</title>
        <authorList>
            <person name="Kadobianskyi M."/>
            <person name="Schulze L."/>
            <person name="Schuelke M."/>
            <person name="Judkewitz B."/>
        </authorList>
    </citation>
    <scope>NUCLEOTIDE SEQUENCE [LARGE SCALE GENOMIC DNA]</scope>
    <source>
        <strain evidence="2 3">Bolton</strain>
    </source>
</reference>
<protein>
    <recommendedName>
        <fullName evidence="4">G domain-containing protein</fullName>
    </recommendedName>
</protein>
<dbReference type="InterPro" id="IPR027417">
    <property type="entry name" value="P-loop_NTPase"/>
</dbReference>
<dbReference type="SUPFAM" id="SSF52540">
    <property type="entry name" value="P-loop containing nucleoside triphosphate hydrolases"/>
    <property type="match status" value="4"/>
</dbReference>
<evidence type="ECO:0000313" key="3">
    <source>
        <dbReference type="Proteomes" id="UP000316079"/>
    </source>
</evidence>
<dbReference type="GO" id="GO:0006955">
    <property type="term" value="P:immune response"/>
    <property type="evidence" value="ECO:0007669"/>
    <property type="project" value="TreeGrafter"/>
</dbReference>
<dbReference type="PANTHER" id="PTHR14241:SF1">
    <property type="entry name" value="INTERFERON-INDUCED PROTEIN 44-RELATED"/>
    <property type="match status" value="1"/>
</dbReference>